<evidence type="ECO:0000313" key="6">
    <source>
        <dbReference type="Proteomes" id="UP000215199"/>
    </source>
</evidence>
<dbReference type="PROSITE" id="PS50240">
    <property type="entry name" value="TRYPSIN_DOM"/>
    <property type="match status" value="1"/>
</dbReference>
<dbReference type="AlphaFoldDB" id="A0A229TEC7"/>
<keyword evidence="6" id="KW-1185">Reference proteome</keyword>
<dbReference type="InterPro" id="IPR043504">
    <property type="entry name" value="Peptidase_S1_PA_chymotrypsin"/>
</dbReference>
<evidence type="ECO:0000256" key="1">
    <source>
        <dbReference type="ARBA" id="ARBA00007664"/>
    </source>
</evidence>
<comment type="similarity">
    <text evidence="1">Belongs to the peptidase S1 family.</text>
</comment>
<dbReference type="SUPFAM" id="SSF50494">
    <property type="entry name" value="Trypsin-like serine proteases"/>
    <property type="match status" value="1"/>
</dbReference>
<dbReference type="GO" id="GO:0004252">
    <property type="term" value="F:serine-type endopeptidase activity"/>
    <property type="evidence" value="ECO:0007669"/>
    <property type="project" value="InterPro"/>
</dbReference>
<evidence type="ECO:0000313" key="5">
    <source>
        <dbReference type="EMBL" id="OXM69612.1"/>
    </source>
</evidence>
<name>A0A229TEC7_9PSEU</name>
<accession>A0A229TEC7</accession>
<dbReference type="OrthoDB" id="3657335at2"/>
<dbReference type="GO" id="GO:0006508">
    <property type="term" value="P:proteolysis"/>
    <property type="evidence" value="ECO:0007669"/>
    <property type="project" value="UniProtKB-KW"/>
</dbReference>
<gene>
    <name evidence="5" type="ORF">CF165_08875</name>
</gene>
<feature type="domain" description="Peptidase S1" evidence="4">
    <location>
        <begin position="81"/>
        <end position="347"/>
    </location>
</feature>
<evidence type="ECO:0000256" key="2">
    <source>
        <dbReference type="ARBA" id="ARBA00023157"/>
    </source>
</evidence>
<keyword evidence="5" id="KW-0378">Hydrolase</keyword>
<dbReference type="PANTHER" id="PTHR24276">
    <property type="entry name" value="POLYSERASE-RELATED"/>
    <property type="match status" value="1"/>
</dbReference>
<dbReference type="Gene3D" id="2.40.10.10">
    <property type="entry name" value="Trypsin-like serine proteases"/>
    <property type="match status" value="1"/>
</dbReference>
<keyword evidence="5" id="KW-0645">Protease</keyword>
<comment type="caution">
    <text evidence="5">The sequence shown here is derived from an EMBL/GenBank/DDBJ whole genome shotgun (WGS) entry which is preliminary data.</text>
</comment>
<dbReference type="InterPro" id="IPR001254">
    <property type="entry name" value="Trypsin_dom"/>
</dbReference>
<keyword evidence="2" id="KW-1015">Disulfide bond</keyword>
<dbReference type="InterPro" id="IPR009003">
    <property type="entry name" value="Peptidase_S1_PA"/>
</dbReference>
<feature type="region of interest" description="Disordered" evidence="3">
    <location>
        <begin position="277"/>
        <end position="302"/>
    </location>
</feature>
<protein>
    <submittedName>
        <fullName evidence="5">Serine protease</fullName>
    </submittedName>
</protein>
<dbReference type="InterPro" id="IPR050430">
    <property type="entry name" value="Peptidase_S1"/>
</dbReference>
<dbReference type="PRINTS" id="PR00722">
    <property type="entry name" value="CHYMOTRYPSIN"/>
</dbReference>
<evidence type="ECO:0000259" key="4">
    <source>
        <dbReference type="PROSITE" id="PS50240"/>
    </source>
</evidence>
<dbReference type="Pfam" id="PF00089">
    <property type="entry name" value="Trypsin"/>
    <property type="match status" value="1"/>
</dbReference>
<sequence>MAIANQFSARTKSWATPNAARVARFSFRRGGRTSDLQEAGVLLNRRESGLLRIKSLVATTGIALAATAGAGVASADVQPNLVGGHAATVATPWMASLQYTAPDYGITEPRHTCGGELIFADTIVTNAHCVTDPPADVAKAGKNVLRFSTSDRKPVPTEAKRFIVRIGSHDRTQGGETATVTHIEVNPGWAWGAPNAPKCKVQQPRLVNPICDIAVLKLDHPVNSQTIQIAPRAAQPGDRVELYGWGDNTPDPTPNLPTQLQQLTTKVVPPARCTDAGQTPDEICTDNPNGTDGPGGGDSGGPAVKYVKGIPLLVGGCSRAATQYPGVDETVYTSTPDFRSWIYDTARGAPVAA</sequence>
<organism evidence="5 6">
    <name type="scientific">Amycolatopsis vastitatis</name>
    <dbReference type="NCBI Taxonomy" id="1905142"/>
    <lineage>
        <taxon>Bacteria</taxon>
        <taxon>Bacillati</taxon>
        <taxon>Actinomycetota</taxon>
        <taxon>Actinomycetes</taxon>
        <taxon>Pseudonocardiales</taxon>
        <taxon>Pseudonocardiaceae</taxon>
        <taxon>Amycolatopsis</taxon>
    </lineage>
</organism>
<dbReference type="InterPro" id="IPR001314">
    <property type="entry name" value="Peptidase_S1A"/>
</dbReference>
<reference evidence="6" key="1">
    <citation type="submission" date="2017-07" db="EMBL/GenBank/DDBJ databases">
        <title>Comparative genome mining reveals phylogenetic distribution patterns of secondary metabolites in Amycolatopsis.</title>
        <authorList>
            <person name="Adamek M."/>
            <person name="Alanjary M."/>
            <person name="Sales-Ortells H."/>
            <person name="Goodfellow M."/>
            <person name="Bull A.T."/>
            <person name="Kalinowski J."/>
            <person name="Ziemert N."/>
        </authorList>
    </citation>
    <scope>NUCLEOTIDE SEQUENCE [LARGE SCALE GENOMIC DNA]</scope>
    <source>
        <strain evidence="6">H5</strain>
    </source>
</reference>
<dbReference type="EMBL" id="NMUL01000007">
    <property type="protein sequence ID" value="OXM69612.1"/>
    <property type="molecule type" value="Genomic_DNA"/>
</dbReference>
<dbReference type="PANTHER" id="PTHR24276:SF98">
    <property type="entry name" value="FI18310P1-RELATED"/>
    <property type="match status" value="1"/>
</dbReference>
<dbReference type="Proteomes" id="UP000215199">
    <property type="component" value="Unassembled WGS sequence"/>
</dbReference>
<proteinExistence type="inferred from homology"/>
<evidence type="ECO:0000256" key="3">
    <source>
        <dbReference type="SAM" id="MobiDB-lite"/>
    </source>
</evidence>
<dbReference type="SMART" id="SM00020">
    <property type="entry name" value="Tryp_SPc"/>
    <property type="match status" value="1"/>
</dbReference>